<proteinExistence type="predicted"/>
<dbReference type="AlphaFoldDB" id="A0A1M6KGY6"/>
<dbReference type="STRING" id="156994.SAMN04488028_101572"/>
<dbReference type="EMBL" id="FRAA01000001">
    <property type="protein sequence ID" value="SHJ58157.1"/>
    <property type="molecule type" value="Genomic_DNA"/>
</dbReference>
<name>A0A1M6KGY6_REIAG</name>
<keyword evidence="2" id="KW-1185">Reference proteome</keyword>
<gene>
    <name evidence="1" type="ORF">SAMN04488028_101572</name>
</gene>
<accession>A0A1M6KGY6</accession>
<protein>
    <recommendedName>
        <fullName evidence="3">Adhesin</fullName>
    </recommendedName>
</protein>
<evidence type="ECO:0000313" key="2">
    <source>
        <dbReference type="Proteomes" id="UP000184474"/>
    </source>
</evidence>
<sequence>MKQLIYNTFFGLLLTVIVLPVMAKSNVEKKKSVHKVYEVKSFVQLKIENSFGRVHINTTEGQEIDVLVEVIARRKTDERAMELLDRINVDISESGSVIAFKTDIEGNINNRNNEDFEINYTVSMPKVNPLDLKNSFGDAYLANLDGDAKLRISYGNIKAERLNGESDIKVSFGEGNFEYVKTGNIEVKYSEVNFEQLGIVKFEQGFSEVGIGRVKTMELVSKYGQLEIDQVNGIKGYIGYSDLRVGYVGIELDMEAAYVPSFQIEKIAKSFKKVNVQSKFSSIELEFEEGANGSFEAFVKYGDIDYSNALISLNYRNNSDNKAEYRGKIGNGKGGVVTLSNSYGNIEVD</sequence>
<dbReference type="Proteomes" id="UP000184474">
    <property type="component" value="Unassembled WGS sequence"/>
</dbReference>
<organism evidence="1 2">
    <name type="scientific">Reichenbachiella agariperforans</name>
    <dbReference type="NCBI Taxonomy" id="156994"/>
    <lineage>
        <taxon>Bacteria</taxon>
        <taxon>Pseudomonadati</taxon>
        <taxon>Bacteroidota</taxon>
        <taxon>Cytophagia</taxon>
        <taxon>Cytophagales</taxon>
        <taxon>Reichenbachiellaceae</taxon>
        <taxon>Reichenbachiella</taxon>
    </lineage>
</organism>
<reference evidence="2" key="1">
    <citation type="submission" date="2016-11" db="EMBL/GenBank/DDBJ databases">
        <authorList>
            <person name="Varghese N."/>
            <person name="Submissions S."/>
        </authorList>
    </citation>
    <scope>NUCLEOTIDE SEQUENCE [LARGE SCALE GENOMIC DNA]</scope>
    <source>
        <strain evidence="2">DSM 26134</strain>
    </source>
</reference>
<evidence type="ECO:0000313" key="1">
    <source>
        <dbReference type="EMBL" id="SHJ58157.1"/>
    </source>
</evidence>
<dbReference type="RefSeq" id="WP_073119232.1">
    <property type="nucleotide sequence ID" value="NZ_FRAA01000001.1"/>
</dbReference>
<evidence type="ECO:0008006" key="3">
    <source>
        <dbReference type="Google" id="ProtNLM"/>
    </source>
</evidence>